<accession>A0A8J3YBL7</accession>
<feature type="transmembrane region" description="Helical" evidence="1">
    <location>
        <begin position="52"/>
        <end position="71"/>
    </location>
</feature>
<dbReference type="AlphaFoldDB" id="A0A8J3YBL7"/>
<dbReference type="EMBL" id="BOOY01000036">
    <property type="protein sequence ID" value="GIJ05731.1"/>
    <property type="molecule type" value="Genomic_DNA"/>
</dbReference>
<reference evidence="2" key="1">
    <citation type="submission" date="2021-01" db="EMBL/GenBank/DDBJ databases">
        <title>Whole genome shotgun sequence of Spirilliplanes yamanashiensis NBRC 15828.</title>
        <authorList>
            <person name="Komaki H."/>
            <person name="Tamura T."/>
        </authorList>
    </citation>
    <scope>NUCLEOTIDE SEQUENCE</scope>
    <source>
        <strain evidence="2">NBRC 15828</strain>
    </source>
</reference>
<feature type="transmembrane region" description="Helical" evidence="1">
    <location>
        <begin position="139"/>
        <end position="157"/>
    </location>
</feature>
<keyword evidence="1" id="KW-0812">Transmembrane</keyword>
<protein>
    <submittedName>
        <fullName evidence="2">Uncharacterized protein</fullName>
    </submittedName>
</protein>
<gene>
    <name evidence="2" type="ORF">Sya03_50830</name>
</gene>
<sequence>MTQIVESQTTTRNRPLAGWAAAAGGVASMVGGAVQAVRPADTDPIVSTSDHVILTVTALALVLWIPAYLVLGRDARRAVGTWGGRLAAFGAALLVIGMTSTNLHGQDYSWFSIVAVPANLAWLAGSVCLAVATWRSRTLPRWLAVGVALVWPCSIFLAQSGGGLVAGAVFVVVGWLMVARGRA</sequence>
<feature type="transmembrane region" description="Helical" evidence="1">
    <location>
        <begin position="163"/>
        <end position="179"/>
    </location>
</feature>
<keyword evidence="1" id="KW-1133">Transmembrane helix</keyword>
<dbReference type="RefSeq" id="WP_203940929.1">
    <property type="nucleotide sequence ID" value="NZ_BAAAGJ010000003.1"/>
</dbReference>
<evidence type="ECO:0000256" key="1">
    <source>
        <dbReference type="SAM" id="Phobius"/>
    </source>
</evidence>
<evidence type="ECO:0000313" key="2">
    <source>
        <dbReference type="EMBL" id="GIJ05731.1"/>
    </source>
</evidence>
<feature type="transmembrane region" description="Helical" evidence="1">
    <location>
        <begin position="109"/>
        <end position="132"/>
    </location>
</feature>
<keyword evidence="1" id="KW-0472">Membrane</keyword>
<proteinExistence type="predicted"/>
<dbReference type="Proteomes" id="UP000652013">
    <property type="component" value="Unassembled WGS sequence"/>
</dbReference>
<name>A0A8J3YBL7_9ACTN</name>
<keyword evidence="3" id="KW-1185">Reference proteome</keyword>
<organism evidence="2 3">
    <name type="scientific">Spirilliplanes yamanashiensis</name>
    <dbReference type="NCBI Taxonomy" id="42233"/>
    <lineage>
        <taxon>Bacteria</taxon>
        <taxon>Bacillati</taxon>
        <taxon>Actinomycetota</taxon>
        <taxon>Actinomycetes</taxon>
        <taxon>Micromonosporales</taxon>
        <taxon>Micromonosporaceae</taxon>
        <taxon>Spirilliplanes</taxon>
    </lineage>
</organism>
<feature type="transmembrane region" description="Helical" evidence="1">
    <location>
        <begin position="83"/>
        <end position="103"/>
    </location>
</feature>
<evidence type="ECO:0000313" key="3">
    <source>
        <dbReference type="Proteomes" id="UP000652013"/>
    </source>
</evidence>
<comment type="caution">
    <text evidence="2">The sequence shown here is derived from an EMBL/GenBank/DDBJ whole genome shotgun (WGS) entry which is preliminary data.</text>
</comment>